<dbReference type="SUPFAM" id="SSF55729">
    <property type="entry name" value="Acyl-CoA N-acyltransferases (Nat)"/>
    <property type="match status" value="1"/>
</dbReference>
<name>A0A7W3RGW5_PRIAR</name>
<dbReference type="EMBL" id="JACJHT010000006">
    <property type="protein sequence ID" value="MBA9041791.1"/>
    <property type="molecule type" value="Genomic_DNA"/>
</dbReference>
<dbReference type="InterPro" id="IPR016181">
    <property type="entry name" value="Acyl_CoA_acyltransferase"/>
</dbReference>
<dbReference type="InterPro" id="IPR010033">
    <property type="entry name" value="HAD_SF_ppase_IIIC"/>
</dbReference>
<dbReference type="AlphaFoldDB" id="A0A7W3RGW5"/>
<dbReference type="Gene3D" id="3.40.630.30">
    <property type="match status" value="1"/>
</dbReference>
<sequence length="629" mass="73159">MDDKDLLKQIKNIIKDESNINIPSNILKSLQQVDSILTKEKIGHLFRKFNSRNLQKFQELKVGVLSNFNADEISTYLRFESFKNNIFPSFYLSSFNQYVYELINRDSQLYHFNPDITVCLLDEEFIFTEVSSIIDVQKIEETINRKLSELENLIQTFIQHNNGLFILNTIPLNKLTHQVIIDYRTKGELSRLWRQFNSKLLSLMNQYEQLIVIDVDLLYQDSNVFLRNEKLNYYGSMSFSQELLSSIAEEINKVSRTTLGLQKKCLVLDLDNTLWGGIIGDAGLQGIKLGPDSKLGNIYLKFQKMIQTLGNQGVLLTINSKNEWANAQEVFSKHPYTVLKEEDFVKVCANWDPKHENIKDIQSELNIGMNSLVFVDDSSFEREMVNTYLPEVEVSEMPEDPSYYMSEVLHKGWFNTISLTQEDHTRKEKYKQIVKRETLKKSSHSIEDYLHALDIKVDIVNPSIFTIPRLTQLTQRTNQFNMTTKRLKEAELKVMINNPKMIVFGFSVIDKFGDNGIVGSVFIEEINNDGNKIWNIENFIMSCRVFSRGIETAVLNYVIKKAQQYQVKKIVGYYVPSKKNHIVKDFYIEHGFKLLSGKSNKISFEYELENKQTKKTPWINLNSQEEALQ</sequence>
<protein>
    <submittedName>
        <fullName evidence="1">FkbH-like protein</fullName>
    </submittedName>
</protein>
<dbReference type="InterPro" id="IPR036514">
    <property type="entry name" value="SGNH_hydro_sf"/>
</dbReference>
<dbReference type="Gene3D" id="3.40.50.1110">
    <property type="entry name" value="SGNH hydrolase"/>
    <property type="match status" value="1"/>
</dbReference>
<organism evidence="1 2">
    <name type="scientific">Priestia aryabhattai</name>
    <name type="common">Bacillus aryabhattai</name>
    <dbReference type="NCBI Taxonomy" id="412384"/>
    <lineage>
        <taxon>Bacteria</taxon>
        <taxon>Bacillati</taxon>
        <taxon>Bacillota</taxon>
        <taxon>Bacilli</taxon>
        <taxon>Bacillales</taxon>
        <taxon>Bacillaceae</taxon>
        <taxon>Priestia</taxon>
    </lineage>
</organism>
<keyword evidence="2" id="KW-1185">Reference proteome</keyword>
<reference evidence="1" key="1">
    <citation type="submission" date="2020-08" db="EMBL/GenBank/DDBJ databases">
        <title>Functional genomics of gut bacteria from endangered species of beetles.</title>
        <authorList>
            <person name="Carlos-Shanley C."/>
        </authorList>
    </citation>
    <scope>NUCLEOTIDE SEQUENCE [LARGE SCALE GENOMIC DNA]</scope>
    <source>
        <strain evidence="1">S00060</strain>
    </source>
</reference>
<dbReference type="NCBIfam" id="TIGR01686">
    <property type="entry name" value="FkbH"/>
    <property type="match status" value="1"/>
</dbReference>
<evidence type="ECO:0000313" key="1">
    <source>
        <dbReference type="EMBL" id="MBA9041791.1"/>
    </source>
</evidence>
<gene>
    <name evidence="1" type="ORF">HNP21_004921</name>
</gene>
<dbReference type="InterPro" id="IPR010037">
    <property type="entry name" value="FkbH_domain"/>
</dbReference>
<dbReference type="InterPro" id="IPR023214">
    <property type="entry name" value="HAD_sf"/>
</dbReference>
<evidence type="ECO:0000313" key="2">
    <source>
        <dbReference type="Proteomes" id="UP000543174"/>
    </source>
</evidence>
<accession>A0A7W3RGW5</accession>
<dbReference type="RefSeq" id="WP_182527797.1">
    <property type="nucleotide sequence ID" value="NZ_JACJHT010000006.1"/>
</dbReference>
<proteinExistence type="predicted"/>
<dbReference type="InterPro" id="IPR036412">
    <property type="entry name" value="HAD-like_sf"/>
</dbReference>
<comment type="caution">
    <text evidence="1">The sequence shown here is derived from an EMBL/GenBank/DDBJ whole genome shotgun (WGS) entry which is preliminary data.</text>
</comment>
<dbReference type="NCBIfam" id="TIGR01681">
    <property type="entry name" value="HAD-SF-IIIC"/>
    <property type="match status" value="1"/>
</dbReference>
<dbReference type="Proteomes" id="UP000543174">
    <property type="component" value="Unassembled WGS sequence"/>
</dbReference>
<dbReference type="SUPFAM" id="SSF56784">
    <property type="entry name" value="HAD-like"/>
    <property type="match status" value="1"/>
</dbReference>
<dbReference type="Gene3D" id="3.40.50.1000">
    <property type="entry name" value="HAD superfamily/HAD-like"/>
    <property type="match status" value="1"/>
</dbReference>